<organism evidence="1 2">
    <name type="scientific">Pseudoalteromonas citrea</name>
    <dbReference type="NCBI Taxonomy" id="43655"/>
    <lineage>
        <taxon>Bacteria</taxon>
        <taxon>Pseudomonadati</taxon>
        <taxon>Pseudomonadota</taxon>
        <taxon>Gammaproteobacteria</taxon>
        <taxon>Alteromonadales</taxon>
        <taxon>Pseudoalteromonadaceae</taxon>
        <taxon>Pseudoalteromonas</taxon>
    </lineage>
</organism>
<name>A0AAD4AG82_9GAMM</name>
<accession>A0AAD4AG82</accession>
<comment type="caution">
    <text evidence="1">The sequence shown here is derived from an EMBL/GenBank/DDBJ whole genome shotgun (WGS) entry which is preliminary data.</text>
</comment>
<evidence type="ECO:0000313" key="2">
    <source>
        <dbReference type="Proteomes" id="UP000016487"/>
    </source>
</evidence>
<reference evidence="1" key="1">
    <citation type="journal article" date="2012" name="J. Bacteriol.">
        <title>Genome sequences of type strains of seven species of the marine bacterium Pseudoalteromonas.</title>
        <authorList>
            <person name="Xie B.B."/>
            <person name="Shu Y.L."/>
            <person name="Qin Q.L."/>
            <person name="Rong J.C."/>
            <person name="Zhang X.Y."/>
            <person name="Chen X.L."/>
            <person name="Shi M."/>
            <person name="He H.L."/>
            <person name="Zhou B.C."/>
            <person name="Zhang Y.Z."/>
        </authorList>
    </citation>
    <scope>NUCLEOTIDE SEQUENCE</scope>
    <source>
        <strain evidence="1">DSM 8771</strain>
    </source>
</reference>
<proteinExistence type="predicted"/>
<protein>
    <submittedName>
        <fullName evidence="1">Uncharacterized protein</fullName>
    </submittedName>
</protein>
<gene>
    <name evidence="1" type="ORF">PCIT_a3767</name>
</gene>
<dbReference type="Proteomes" id="UP000016487">
    <property type="component" value="Unassembled WGS sequence"/>
</dbReference>
<reference evidence="1" key="2">
    <citation type="submission" date="2015-03" db="EMBL/GenBank/DDBJ databases">
        <title>Genome sequence of Pseudoalteromonas citrea.</title>
        <authorList>
            <person name="Xie B.-B."/>
            <person name="Rong J.-C."/>
            <person name="Qin Q.-L."/>
            <person name="Zhang Y.-Z."/>
        </authorList>
    </citation>
    <scope>NUCLEOTIDE SEQUENCE</scope>
    <source>
        <strain evidence="1">DSM 8771</strain>
    </source>
</reference>
<sequence>MKRKSPHRAFFMPKIKPSRQHKAKYAYIKNNTKKALKGLFYNA</sequence>
<evidence type="ECO:0000313" key="1">
    <source>
        <dbReference type="EMBL" id="KAF7767694.1"/>
    </source>
</evidence>
<dbReference type="EMBL" id="AHBZ03000023">
    <property type="protein sequence ID" value="KAF7767694.1"/>
    <property type="molecule type" value="Genomic_DNA"/>
</dbReference>
<dbReference type="AlphaFoldDB" id="A0AAD4AG82"/>